<protein>
    <submittedName>
        <fullName evidence="2">Sulfite reductase flavoprotein, alpha-component</fullName>
    </submittedName>
</protein>
<dbReference type="EMBL" id="RBTE01000192">
    <property type="protein sequence ID" value="RMT30215.1"/>
    <property type="molecule type" value="Genomic_DNA"/>
</dbReference>
<dbReference type="PANTHER" id="PTHR34219">
    <property type="entry name" value="IRON-REGULATED INNER MEMBRANE PROTEIN-RELATED"/>
    <property type="match status" value="1"/>
</dbReference>
<dbReference type="PANTHER" id="PTHR34219:SF3">
    <property type="entry name" value="BLL7967 PROTEIN"/>
    <property type="match status" value="1"/>
</dbReference>
<reference evidence="2 3" key="1">
    <citation type="submission" date="2018-08" db="EMBL/GenBank/DDBJ databases">
        <title>Recombination of ecologically and evolutionarily significant loci maintains genetic cohesion in the Pseudomonas syringae species complex.</title>
        <authorList>
            <person name="Dillon M."/>
            <person name="Thakur S."/>
            <person name="Almeida R.N.D."/>
            <person name="Weir B.S."/>
            <person name="Guttman D.S."/>
        </authorList>
    </citation>
    <scope>NUCLEOTIDE SEQUENCE [LARGE SCALE GENOMIC DNA]</scope>
    <source>
        <strain evidence="2 3">ICMP 13684</strain>
    </source>
</reference>
<comment type="caution">
    <text evidence="2">The sequence shown here is derived from an EMBL/GenBank/DDBJ whole genome shotgun (WGS) entry which is preliminary data.</text>
</comment>
<organism evidence="2 3">
    <name type="scientific">Pseudomonas savastanoi</name>
    <name type="common">Pseudomonas syringae pv. savastanoi</name>
    <dbReference type="NCBI Taxonomy" id="29438"/>
    <lineage>
        <taxon>Bacteria</taxon>
        <taxon>Pseudomonadati</taxon>
        <taxon>Pseudomonadota</taxon>
        <taxon>Gammaproteobacteria</taxon>
        <taxon>Pseudomonadales</taxon>
        <taxon>Pseudomonadaceae</taxon>
        <taxon>Pseudomonas</taxon>
    </lineage>
</organism>
<dbReference type="Proteomes" id="UP000278180">
    <property type="component" value="Unassembled WGS sequence"/>
</dbReference>
<keyword evidence="1" id="KW-0472">Membrane</keyword>
<gene>
    <name evidence="2" type="ORF">ALP51_01939</name>
</gene>
<keyword evidence="1" id="KW-0812">Transmembrane</keyword>
<accession>A0A3M5K3M8</accession>
<keyword evidence="1" id="KW-1133">Transmembrane helix</keyword>
<dbReference type="InterPro" id="IPR005625">
    <property type="entry name" value="PepSY-ass_TM"/>
</dbReference>
<dbReference type="Pfam" id="PF03929">
    <property type="entry name" value="PepSY_TM"/>
    <property type="match status" value="1"/>
</dbReference>
<proteinExistence type="predicted"/>
<evidence type="ECO:0000313" key="2">
    <source>
        <dbReference type="EMBL" id="RMT30215.1"/>
    </source>
</evidence>
<dbReference type="AlphaFoldDB" id="A0A3M5K3M8"/>
<evidence type="ECO:0000256" key="1">
    <source>
        <dbReference type="SAM" id="Phobius"/>
    </source>
</evidence>
<feature type="transmembrane region" description="Helical" evidence="1">
    <location>
        <begin position="12"/>
        <end position="32"/>
    </location>
</feature>
<sequence>MKKVLFQLHWFFGITAGLVLTLMGITGALYSFEDEILDVLNPDVLLVQERTATLPPIELVHRLEAATGLTVAILRVDTLGNRAAQVYFTPEPGERRGPKRNFDPYTGELKGDAVGEGFFDFVLQLHRYLAAGEVGKQITAACTL</sequence>
<name>A0A3M5K3M8_PSESS</name>
<evidence type="ECO:0000313" key="3">
    <source>
        <dbReference type="Proteomes" id="UP000278180"/>
    </source>
</evidence>